<dbReference type="PANTHER" id="PTHR45947:SF3">
    <property type="entry name" value="SULFOQUINOVOSYL TRANSFERASE SQD2"/>
    <property type="match status" value="1"/>
</dbReference>
<dbReference type="InterPro" id="IPR028098">
    <property type="entry name" value="Glyco_trans_4-like_N"/>
</dbReference>
<dbReference type="Pfam" id="PF13692">
    <property type="entry name" value="Glyco_trans_1_4"/>
    <property type="match status" value="1"/>
</dbReference>
<dbReference type="Pfam" id="PF13439">
    <property type="entry name" value="Glyco_transf_4"/>
    <property type="match status" value="1"/>
</dbReference>
<accession>A0A1M5R629</accession>
<dbReference type="CDD" id="cd03801">
    <property type="entry name" value="GT4_PimA-like"/>
    <property type="match status" value="1"/>
</dbReference>
<dbReference type="GO" id="GO:0016757">
    <property type="term" value="F:glycosyltransferase activity"/>
    <property type="evidence" value="ECO:0007669"/>
    <property type="project" value="UniProtKB-KW"/>
</dbReference>
<keyword evidence="3" id="KW-1185">Reference proteome</keyword>
<reference evidence="3" key="1">
    <citation type="submission" date="2016-11" db="EMBL/GenBank/DDBJ databases">
        <authorList>
            <person name="Varghese N."/>
            <person name="Submissions S."/>
        </authorList>
    </citation>
    <scope>NUCLEOTIDE SEQUENCE [LARGE SCALE GENOMIC DNA]</scope>
    <source>
        <strain evidence="3">CGMCC 1.8995</strain>
    </source>
</reference>
<name>A0A1M5R629_9ALTE</name>
<evidence type="ECO:0000313" key="2">
    <source>
        <dbReference type="EMBL" id="SHH21429.1"/>
    </source>
</evidence>
<dbReference type="EMBL" id="FQWD01000007">
    <property type="protein sequence ID" value="SHH21429.1"/>
    <property type="molecule type" value="Genomic_DNA"/>
</dbReference>
<dbReference type="RefSeq" id="WP_073324992.1">
    <property type="nucleotide sequence ID" value="NZ_FQWD01000007.1"/>
</dbReference>
<keyword evidence="2" id="KW-0808">Transferase</keyword>
<evidence type="ECO:0000259" key="1">
    <source>
        <dbReference type="Pfam" id="PF13439"/>
    </source>
</evidence>
<dbReference type="InterPro" id="IPR050194">
    <property type="entry name" value="Glycosyltransferase_grp1"/>
</dbReference>
<proteinExistence type="predicted"/>
<dbReference type="Proteomes" id="UP000184520">
    <property type="component" value="Unassembled WGS sequence"/>
</dbReference>
<sequence length="384" mass="42493">MNNGVVAITNPYRWPHVRRGSERILNDLAVYLSGKGAQVETYSMAPDERVWQDGDVTHHTIAGKWHSRFRQWNDCHYFAFALSSRLKHTKADVVHCLNYFDAYAAIVARRRYGLPYKIVFHAVGIPTKRYFRAVPLDAWFFAQTLKHADEVWVLSTFAQQQLSQDFDCSSFILPPPVFCEPVVDRSSETANTSPVSLLFVGDCNEPRKGAALLARAFVKVKQVYPQATLTYSGNISDASRQAIMQQPDVHAHQADILFLGRGQVEDLPALYANATVTVLPAVWEAFGLVVVESLAQGTPVVGCNHAGIPDIIDSSAVGTLFEPDIEEGLATNQTGLETAILSAISGINSDTERACKHRAAAFSWEQLGLQYLQHYRGMALGEPA</sequence>
<dbReference type="PANTHER" id="PTHR45947">
    <property type="entry name" value="SULFOQUINOVOSYL TRANSFERASE SQD2"/>
    <property type="match status" value="1"/>
</dbReference>
<dbReference type="STRING" id="634436.SAMN05216361_4045"/>
<gene>
    <name evidence="2" type="ORF">SAMN05216361_4045</name>
</gene>
<feature type="domain" description="Glycosyltransferase subfamily 4-like N-terminal" evidence="1">
    <location>
        <begin position="20"/>
        <end position="169"/>
    </location>
</feature>
<protein>
    <submittedName>
        <fullName evidence="2">Phosphatidylinositol alpha-mannosyltransferase</fullName>
    </submittedName>
</protein>
<dbReference type="Gene3D" id="3.40.50.2000">
    <property type="entry name" value="Glycogen Phosphorylase B"/>
    <property type="match status" value="2"/>
</dbReference>
<organism evidence="2 3">
    <name type="scientific">Marisediminitalea aggregata</name>
    <dbReference type="NCBI Taxonomy" id="634436"/>
    <lineage>
        <taxon>Bacteria</taxon>
        <taxon>Pseudomonadati</taxon>
        <taxon>Pseudomonadota</taxon>
        <taxon>Gammaproteobacteria</taxon>
        <taxon>Alteromonadales</taxon>
        <taxon>Alteromonadaceae</taxon>
        <taxon>Marisediminitalea</taxon>
    </lineage>
</organism>
<dbReference type="SUPFAM" id="SSF53756">
    <property type="entry name" value="UDP-Glycosyltransferase/glycogen phosphorylase"/>
    <property type="match status" value="1"/>
</dbReference>
<evidence type="ECO:0000313" key="3">
    <source>
        <dbReference type="Proteomes" id="UP000184520"/>
    </source>
</evidence>
<keyword evidence="2" id="KW-0328">Glycosyltransferase</keyword>
<dbReference type="AlphaFoldDB" id="A0A1M5R629"/>